<evidence type="ECO:0000313" key="6">
    <source>
        <dbReference type="Proteomes" id="UP000238296"/>
    </source>
</evidence>
<evidence type="ECO:0000313" key="4">
    <source>
        <dbReference type="EMBL" id="PQM47982.1"/>
    </source>
</evidence>
<dbReference type="Gene3D" id="3.20.20.30">
    <property type="entry name" value="Luciferase-like domain"/>
    <property type="match status" value="1"/>
</dbReference>
<sequence>MTELWPVTERDEVIEDLSAFVIAGRVKASPQGRYETDERSPRQGVADGAEAERLGFRRIFLSERWNLKEAGAILGGVGALTSRVELGTGVVPAFARHPMHAAAFASTMQAAYGPRFVLGLGRGGGGGAGYEHRNGFGALEDYVRIVRRLWAGEQVDYDGPAGSFTRLKMDDRHDGPDPQVWFGTFGLPRGAMAAARVMDGVLLIPNLTPDATRDAVARLREACAAVGRDPATLRVAQCVITAPELDDTETRQICHARTLTYLQAPGWGDTLCDMNGWDLGTLERIRSQDVLQGHDSIADSVFHRAQMKEPARAVPDTWMEESCAIGSVAHCVDRLRVYRDAGADEIVTYGSTPAQNAALAEAWRNRGRKA</sequence>
<dbReference type="EC" id="1.-.-.-" evidence="4"/>
<reference evidence="4" key="3">
    <citation type="submission" date="2018-01" db="EMBL/GenBank/DDBJ databases">
        <authorList>
            <person name="Gaut B.S."/>
            <person name="Morton B.R."/>
            <person name="Clegg M.T."/>
            <person name="Duvall M.R."/>
        </authorList>
    </citation>
    <scope>NUCLEOTIDE SEQUENCE</scope>
    <source>
        <strain evidence="4">ATCC BAA-2683</strain>
    </source>
</reference>
<accession>A0A1S1NR24</accession>
<reference evidence="3 5" key="1">
    <citation type="submission" date="2016-10" db="EMBL/GenBank/DDBJ databases">
        <title>Genome sequence of Mycobacterium talmonii.</title>
        <authorList>
            <person name="Greninger A.L."/>
            <person name="Elliott B."/>
            <person name="Vasireddy S."/>
            <person name="Vasireddy R."/>
        </authorList>
    </citation>
    <scope>NUCLEOTIDE SEQUENCE [LARGE SCALE GENOMIC DNA]</scope>
    <source>
        <strain evidence="3">MO-5499</strain>
        <strain evidence="5">NE-TNMC-100812</strain>
    </source>
</reference>
<feature type="domain" description="Luciferase-like" evidence="2">
    <location>
        <begin position="33"/>
        <end position="345"/>
    </location>
</feature>
<dbReference type="Proteomes" id="UP000238296">
    <property type="component" value="Unassembled WGS sequence"/>
</dbReference>
<dbReference type="Pfam" id="PF00296">
    <property type="entry name" value="Bac_luciferase"/>
    <property type="match status" value="1"/>
</dbReference>
<evidence type="ECO:0000313" key="5">
    <source>
        <dbReference type="Proteomes" id="UP000179734"/>
    </source>
</evidence>
<evidence type="ECO:0000259" key="2">
    <source>
        <dbReference type="Pfam" id="PF00296"/>
    </source>
</evidence>
<dbReference type="AlphaFoldDB" id="A0A1S1NR24"/>
<dbReference type="EMBL" id="MLQM01000001">
    <property type="protein sequence ID" value="OHV06907.1"/>
    <property type="molecule type" value="Genomic_DNA"/>
</dbReference>
<evidence type="ECO:0000256" key="1">
    <source>
        <dbReference type="ARBA" id="ARBA00023002"/>
    </source>
</evidence>
<dbReference type="Proteomes" id="UP000179734">
    <property type="component" value="Unassembled WGS sequence"/>
</dbReference>
<dbReference type="PANTHER" id="PTHR43244">
    <property type="match status" value="1"/>
</dbReference>
<dbReference type="SUPFAM" id="SSF51679">
    <property type="entry name" value="Bacterial luciferase-like"/>
    <property type="match status" value="1"/>
</dbReference>
<proteinExistence type="predicted"/>
<dbReference type="GO" id="GO:0016705">
    <property type="term" value="F:oxidoreductase activity, acting on paired donors, with incorporation or reduction of molecular oxygen"/>
    <property type="evidence" value="ECO:0007669"/>
    <property type="project" value="InterPro"/>
</dbReference>
<protein>
    <submittedName>
        <fullName evidence="4">Coenzyme F420-dependent oxidoreductase</fullName>
        <ecNumber evidence="4">1.-.-.-</ecNumber>
    </submittedName>
    <submittedName>
        <fullName evidence="3">LLM class F420-dependent oxidoreductase</fullName>
    </submittedName>
</protein>
<keyword evidence="5" id="KW-1185">Reference proteome</keyword>
<gene>
    <name evidence="3" type="ORF">BKN37_00240</name>
    <name evidence="4" type="ORF">C1Y40_01805</name>
</gene>
<keyword evidence="1 4" id="KW-0560">Oxidoreductase</keyword>
<dbReference type="InterPro" id="IPR011251">
    <property type="entry name" value="Luciferase-like_dom"/>
</dbReference>
<reference evidence="4 6" key="2">
    <citation type="journal article" date="2017" name="Int. J. Syst. Evol. Microbiol.">
        <title>Mycobacterium talmoniae sp. nov., a slowly growing mycobacterium isolated from human respiratory samples.</title>
        <authorList>
            <person name="Davidson R.M."/>
            <person name="DeGroote M.A."/>
            <person name="Marola J.L."/>
            <person name="Buss S."/>
            <person name="Jones V."/>
            <person name="McNeil M.R."/>
            <person name="Freifeld A.G."/>
            <person name="Elaine Epperson L."/>
            <person name="Hasan N.A."/>
            <person name="Jackson M."/>
            <person name="Iwen P.C."/>
            <person name="Salfinger M."/>
            <person name="Strong M."/>
        </authorList>
    </citation>
    <scope>NUCLEOTIDE SEQUENCE [LARGE SCALE GENOMIC DNA]</scope>
    <source>
        <strain evidence="4 6">ATCC BAA-2683</strain>
    </source>
</reference>
<dbReference type="InterPro" id="IPR036661">
    <property type="entry name" value="Luciferase-like_sf"/>
</dbReference>
<dbReference type="InterPro" id="IPR022378">
    <property type="entry name" value="F420_OxRdatse_MSMEG2249_pred"/>
</dbReference>
<dbReference type="RefSeq" id="WP_071019310.1">
    <property type="nucleotide sequence ID" value="NZ_MLQM01000001.1"/>
</dbReference>
<dbReference type="NCBIfam" id="TIGR03857">
    <property type="entry name" value="F420_MSMEG_2249"/>
    <property type="match status" value="1"/>
</dbReference>
<dbReference type="EMBL" id="PPEA01000254">
    <property type="protein sequence ID" value="PQM47982.1"/>
    <property type="molecule type" value="Genomic_DNA"/>
</dbReference>
<evidence type="ECO:0000313" key="3">
    <source>
        <dbReference type="EMBL" id="OHV06907.1"/>
    </source>
</evidence>
<dbReference type="InterPro" id="IPR050564">
    <property type="entry name" value="F420-G6PD/mer"/>
</dbReference>
<name>A0A1S1NR24_9MYCO</name>
<organism evidence="3 5">
    <name type="scientific">Mycobacterium talmoniae</name>
    <dbReference type="NCBI Taxonomy" id="1858794"/>
    <lineage>
        <taxon>Bacteria</taxon>
        <taxon>Bacillati</taxon>
        <taxon>Actinomycetota</taxon>
        <taxon>Actinomycetes</taxon>
        <taxon>Mycobacteriales</taxon>
        <taxon>Mycobacteriaceae</taxon>
        <taxon>Mycobacterium</taxon>
    </lineage>
</organism>
<comment type="caution">
    <text evidence="3">The sequence shown here is derived from an EMBL/GenBank/DDBJ whole genome shotgun (WGS) entry which is preliminary data.</text>
</comment>
<dbReference type="PANTHER" id="PTHR43244:SF1">
    <property type="entry name" value="5,10-METHYLENETETRAHYDROMETHANOPTERIN REDUCTASE"/>
    <property type="match status" value="1"/>
</dbReference>